<evidence type="ECO:0000313" key="2">
    <source>
        <dbReference type="Proteomes" id="UP000248897"/>
    </source>
</evidence>
<dbReference type="Proteomes" id="UP000248897">
    <property type="component" value="Chromosome 1"/>
</dbReference>
<organism evidence="1 2">
    <name type="scientific">Serratia plymuthica</name>
    <dbReference type="NCBI Taxonomy" id="82996"/>
    <lineage>
        <taxon>Bacteria</taxon>
        <taxon>Pseudomonadati</taxon>
        <taxon>Pseudomonadota</taxon>
        <taxon>Gammaproteobacteria</taxon>
        <taxon>Enterobacterales</taxon>
        <taxon>Yersiniaceae</taxon>
        <taxon>Serratia</taxon>
    </lineage>
</organism>
<gene>
    <name evidence="1" type="primary">plsB_1</name>
    <name evidence="1" type="ORF">NCTC12961_05413</name>
</gene>
<sequence>MSGWRKIYYKLLNLPLKLLVRSKVIPSDPVTELGLDPSRPILYVLPYNSKADLLTLRTQCLAQDLPDPSIRWR</sequence>
<dbReference type="GO" id="GO:0004366">
    <property type="term" value="F:glycerol-3-phosphate O-acyltransferase activity"/>
    <property type="evidence" value="ECO:0007669"/>
    <property type="project" value="UniProtKB-EC"/>
</dbReference>
<reference evidence="1 2" key="1">
    <citation type="submission" date="2018-06" db="EMBL/GenBank/DDBJ databases">
        <authorList>
            <consortium name="Pathogen Informatics"/>
            <person name="Doyle S."/>
        </authorList>
    </citation>
    <scope>NUCLEOTIDE SEQUENCE [LARGE SCALE GENOMIC DNA]</scope>
    <source>
        <strain evidence="1 2">NCTC12961</strain>
    </source>
</reference>
<evidence type="ECO:0000313" key="1">
    <source>
        <dbReference type="EMBL" id="SQI45959.1"/>
    </source>
</evidence>
<protein>
    <submittedName>
        <fullName evidence="1">Glycerol-3-phosphate acyltransferase</fullName>
        <ecNumber evidence="1">2.3.1.15</ecNumber>
    </submittedName>
</protein>
<name>A0A2X4V5W4_SERPL</name>
<keyword evidence="1" id="KW-0808">Transferase</keyword>
<keyword evidence="1" id="KW-0012">Acyltransferase</keyword>
<accession>A0A2X4V5W4</accession>
<proteinExistence type="predicted"/>
<dbReference type="EMBL" id="LS483469">
    <property type="protein sequence ID" value="SQI45959.1"/>
    <property type="molecule type" value="Genomic_DNA"/>
</dbReference>
<dbReference type="EC" id="2.3.1.15" evidence="1"/>
<dbReference type="AlphaFoldDB" id="A0A2X4V5W4"/>